<dbReference type="SUPFAM" id="SSF55821">
    <property type="entry name" value="YrdC/RibB"/>
    <property type="match status" value="1"/>
</dbReference>
<dbReference type="EMBL" id="PXYW01000010">
    <property type="protein sequence ID" value="PSR34272.1"/>
    <property type="molecule type" value="Genomic_DNA"/>
</dbReference>
<dbReference type="GO" id="GO:0003725">
    <property type="term" value="F:double-stranded RNA binding"/>
    <property type="evidence" value="ECO:0007669"/>
    <property type="project" value="UniProtKB-UniRule"/>
</dbReference>
<dbReference type="NCBIfam" id="TIGR00057">
    <property type="entry name" value="L-threonylcarbamoyladenylate synthase"/>
    <property type="match status" value="1"/>
</dbReference>
<dbReference type="Proteomes" id="UP000242972">
    <property type="component" value="Unassembled WGS sequence"/>
</dbReference>
<keyword evidence="6 13" id="KW-0808">Transferase</keyword>
<accession>A0A2T2XIF7</accession>
<dbReference type="Pfam" id="PF01300">
    <property type="entry name" value="Sua5_yciO_yrdC"/>
    <property type="match status" value="1"/>
</dbReference>
<sequence>METQITPSNEGIIRAAQLIRDGQLVAFPTETVYGLGANAKDAEACRRIYEAKGRPPDNPLIVHIPHRDDLSGLMRGAMNNQAERLLKAFWPGPLTVVVPCGGHISSVALGGLDTVAVRCPSHPVAQKLLQLSGCPIAAPSANRSGKPSPTTAEDVYEDMNGRIPLILDGGPASVGVESTVVDLSHEIPILLRPGAVTHQQLEHFLGPVTLADDSTPARSPGMKYRHYAPRAPVQWWDTDDVDQALTRWQSLAMPRERYGLLASEEIGRALGPALFYNLGDNDGAAAQNLFAGLRTLDRERPAAIIVVWKQSTPLGAAIANRLAKAAAPNPTGDDNE</sequence>
<dbReference type="AlphaFoldDB" id="A0A2T2XIF7"/>
<keyword evidence="9 13" id="KW-0547">Nucleotide-binding</keyword>
<protein>
    <recommendedName>
        <fullName evidence="4 13">Threonylcarbamoyl-AMP synthase</fullName>
        <shortName evidence="13">TC-AMP synthase</shortName>
        <ecNumber evidence="3 13">2.7.7.87</ecNumber>
    </recommendedName>
    <alternativeName>
        <fullName evidence="11 13">L-threonylcarbamoyladenylate synthase</fullName>
    </alternativeName>
</protein>
<dbReference type="InterPro" id="IPR005145">
    <property type="entry name" value="Sua5_C"/>
</dbReference>
<feature type="binding site" evidence="14">
    <location>
        <position position="31"/>
    </location>
    <ligand>
        <name>L-threonine</name>
        <dbReference type="ChEBI" id="CHEBI:57926"/>
    </ligand>
</feature>
<dbReference type="InterPro" id="IPR010923">
    <property type="entry name" value="T(6)A37_SUA5"/>
</dbReference>
<dbReference type="PANTHER" id="PTHR17490:SF16">
    <property type="entry name" value="THREONYLCARBAMOYL-AMP SYNTHASE"/>
    <property type="match status" value="1"/>
</dbReference>
<evidence type="ECO:0000256" key="2">
    <source>
        <dbReference type="ARBA" id="ARBA00007663"/>
    </source>
</evidence>
<evidence type="ECO:0000256" key="1">
    <source>
        <dbReference type="ARBA" id="ARBA00004496"/>
    </source>
</evidence>
<evidence type="ECO:0000256" key="4">
    <source>
        <dbReference type="ARBA" id="ARBA00015492"/>
    </source>
</evidence>
<keyword evidence="10 13" id="KW-0067">ATP-binding</keyword>
<organism evidence="16 17">
    <name type="scientific">Sulfobacillus benefaciens</name>
    <dbReference type="NCBI Taxonomy" id="453960"/>
    <lineage>
        <taxon>Bacteria</taxon>
        <taxon>Bacillati</taxon>
        <taxon>Bacillota</taxon>
        <taxon>Clostridia</taxon>
        <taxon>Eubacteriales</taxon>
        <taxon>Clostridiales Family XVII. Incertae Sedis</taxon>
        <taxon>Sulfobacillus</taxon>
    </lineage>
</organism>
<dbReference type="InterPro" id="IPR006070">
    <property type="entry name" value="Sua5-like_dom"/>
</dbReference>
<dbReference type="GO" id="GO:0000049">
    <property type="term" value="F:tRNA binding"/>
    <property type="evidence" value="ECO:0007669"/>
    <property type="project" value="TreeGrafter"/>
</dbReference>
<name>A0A2T2XIF7_9FIRM</name>
<feature type="binding site" evidence="14">
    <location>
        <position position="227"/>
    </location>
    <ligand>
        <name>ATP</name>
        <dbReference type="ChEBI" id="CHEBI:30616"/>
    </ligand>
</feature>
<dbReference type="PIRSF" id="PIRSF004930">
    <property type="entry name" value="Tln_factor_SUA5"/>
    <property type="match status" value="1"/>
</dbReference>
<dbReference type="GO" id="GO:0005524">
    <property type="term" value="F:ATP binding"/>
    <property type="evidence" value="ECO:0007669"/>
    <property type="project" value="UniProtKB-UniRule"/>
</dbReference>
<keyword evidence="8 13" id="KW-0548">Nucleotidyltransferase</keyword>
<dbReference type="Gene3D" id="3.90.870.10">
    <property type="entry name" value="DHBP synthase"/>
    <property type="match status" value="1"/>
</dbReference>
<dbReference type="EC" id="2.7.7.87" evidence="3 13"/>
<evidence type="ECO:0000256" key="12">
    <source>
        <dbReference type="ARBA" id="ARBA00048366"/>
    </source>
</evidence>
<keyword evidence="5 13" id="KW-0963">Cytoplasm</keyword>
<evidence type="ECO:0000256" key="13">
    <source>
        <dbReference type="PIRNR" id="PIRNR004930"/>
    </source>
</evidence>
<evidence type="ECO:0000256" key="11">
    <source>
        <dbReference type="ARBA" id="ARBA00029774"/>
    </source>
</evidence>
<feature type="domain" description="YrdC-like" evidence="15">
    <location>
        <begin position="9"/>
        <end position="196"/>
    </location>
</feature>
<proteinExistence type="inferred from homology"/>
<dbReference type="InterPro" id="IPR038385">
    <property type="entry name" value="Sua5/YwlC_C"/>
</dbReference>
<dbReference type="FunFam" id="3.90.870.10:FF:000009">
    <property type="entry name" value="Threonylcarbamoyl-AMP synthase, putative"/>
    <property type="match status" value="1"/>
</dbReference>
<feature type="binding site" evidence="14">
    <location>
        <position position="140"/>
    </location>
    <ligand>
        <name>ATP</name>
        <dbReference type="ChEBI" id="CHEBI:30616"/>
    </ligand>
</feature>
<reference evidence="16 17" key="1">
    <citation type="journal article" date="2014" name="BMC Genomics">
        <title>Comparison of environmental and isolate Sulfobacillus genomes reveals diverse carbon, sulfur, nitrogen, and hydrogen metabolisms.</title>
        <authorList>
            <person name="Justice N.B."/>
            <person name="Norman A."/>
            <person name="Brown C.T."/>
            <person name="Singh A."/>
            <person name="Thomas B.C."/>
            <person name="Banfield J.F."/>
        </authorList>
    </citation>
    <scope>NUCLEOTIDE SEQUENCE [LARGE SCALE GENOMIC DNA]</scope>
    <source>
        <strain evidence="16">AMDSBA4</strain>
    </source>
</reference>
<evidence type="ECO:0000256" key="5">
    <source>
        <dbReference type="ARBA" id="ARBA00022490"/>
    </source>
</evidence>
<feature type="binding site" evidence="14">
    <location>
        <position position="138"/>
    </location>
    <ligand>
        <name>L-threonine</name>
        <dbReference type="ChEBI" id="CHEBI:57926"/>
    </ligand>
</feature>
<evidence type="ECO:0000256" key="9">
    <source>
        <dbReference type="ARBA" id="ARBA00022741"/>
    </source>
</evidence>
<dbReference type="GO" id="GO:0008033">
    <property type="term" value="P:tRNA processing"/>
    <property type="evidence" value="ECO:0007669"/>
    <property type="project" value="UniProtKB-KW"/>
</dbReference>
<dbReference type="GO" id="GO:0061710">
    <property type="term" value="F:L-threonylcarbamoyladenylate synthase"/>
    <property type="evidence" value="ECO:0007669"/>
    <property type="project" value="UniProtKB-EC"/>
</dbReference>
<comment type="subcellular location">
    <subcellularLocation>
        <location evidence="1 13">Cytoplasm</location>
    </subcellularLocation>
</comment>
<evidence type="ECO:0000256" key="8">
    <source>
        <dbReference type="ARBA" id="ARBA00022695"/>
    </source>
</evidence>
<dbReference type="GO" id="GO:0005737">
    <property type="term" value="C:cytoplasm"/>
    <property type="evidence" value="ECO:0007669"/>
    <property type="project" value="UniProtKB-SubCell"/>
</dbReference>
<comment type="caution">
    <text evidence="16">The sequence shown here is derived from an EMBL/GenBank/DDBJ whole genome shotgun (WGS) entry which is preliminary data.</text>
</comment>
<evidence type="ECO:0000313" key="16">
    <source>
        <dbReference type="EMBL" id="PSR34272.1"/>
    </source>
</evidence>
<dbReference type="InterPro" id="IPR017945">
    <property type="entry name" value="DHBP_synth_RibB-like_a/b_dom"/>
</dbReference>
<dbReference type="PANTHER" id="PTHR17490">
    <property type="entry name" value="SUA5"/>
    <property type="match status" value="1"/>
</dbReference>
<dbReference type="Gene3D" id="3.40.50.11030">
    <property type="entry name" value="Threonylcarbamoyl-AMP synthase, C-terminal domain"/>
    <property type="match status" value="1"/>
</dbReference>
<evidence type="ECO:0000313" key="17">
    <source>
        <dbReference type="Proteomes" id="UP000242972"/>
    </source>
</evidence>
<evidence type="ECO:0000259" key="15">
    <source>
        <dbReference type="PROSITE" id="PS51163"/>
    </source>
</evidence>
<feature type="binding site" evidence="14">
    <location>
        <position position="63"/>
    </location>
    <ligand>
        <name>ATP</name>
        <dbReference type="ChEBI" id="CHEBI:30616"/>
    </ligand>
</feature>
<feature type="binding site" evidence="14">
    <location>
        <position position="192"/>
    </location>
    <ligand>
        <name>ATP</name>
        <dbReference type="ChEBI" id="CHEBI:30616"/>
    </ligand>
</feature>
<dbReference type="PROSITE" id="PS51163">
    <property type="entry name" value="YRDC"/>
    <property type="match status" value="1"/>
</dbReference>
<evidence type="ECO:0000256" key="7">
    <source>
        <dbReference type="ARBA" id="ARBA00022694"/>
    </source>
</evidence>
<feature type="binding site" evidence="14">
    <location>
        <position position="148"/>
    </location>
    <ligand>
        <name>ATP</name>
        <dbReference type="ChEBI" id="CHEBI:30616"/>
    </ligand>
</feature>
<evidence type="ECO:0000256" key="6">
    <source>
        <dbReference type="ARBA" id="ARBA00022679"/>
    </source>
</evidence>
<evidence type="ECO:0000256" key="10">
    <source>
        <dbReference type="ARBA" id="ARBA00022840"/>
    </source>
</evidence>
<feature type="binding site" evidence="14">
    <location>
        <position position="54"/>
    </location>
    <ligand>
        <name>ATP</name>
        <dbReference type="ChEBI" id="CHEBI:30616"/>
    </ligand>
</feature>
<evidence type="ECO:0000256" key="3">
    <source>
        <dbReference type="ARBA" id="ARBA00012584"/>
    </source>
</evidence>
<comment type="similarity">
    <text evidence="2 13">Belongs to the SUA5 family.</text>
</comment>
<feature type="binding site" evidence="14">
    <location>
        <position position="118"/>
    </location>
    <ligand>
        <name>ATP</name>
        <dbReference type="ChEBI" id="CHEBI:30616"/>
    </ligand>
</feature>
<feature type="binding site" evidence="14">
    <location>
        <position position="58"/>
    </location>
    <ligand>
        <name>ATP</name>
        <dbReference type="ChEBI" id="CHEBI:30616"/>
    </ligand>
</feature>
<dbReference type="InterPro" id="IPR050156">
    <property type="entry name" value="TC-AMP_synthase_SUA5"/>
</dbReference>
<feature type="binding site" evidence="14">
    <location>
        <position position="178"/>
    </location>
    <ligand>
        <name>L-threonine</name>
        <dbReference type="ChEBI" id="CHEBI:57926"/>
    </ligand>
</feature>
<dbReference type="Pfam" id="PF03481">
    <property type="entry name" value="Sua5_C"/>
    <property type="match status" value="1"/>
</dbReference>
<gene>
    <name evidence="16" type="ORF">C7B46_05970</name>
</gene>
<comment type="catalytic activity">
    <reaction evidence="12 13">
        <text>L-threonine + hydrogencarbonate + ATP = L-threonylcarbamoyladenylate + diphosphate + H2O</text>
        <dbReference type="Rhea" id="RHEA:36407"/>
        <dbReference type="ChEBI" id="CHEBI:15377"/>
        <dbReference type="ChEBI" id="CHEBI:17544"/>
        <dbReference type="ChEBI" id="CHEBI:30616"/>
        <dbReference type="ChEBI" id="CHEBI:33019"/>
        <dbReference type="ChEBI" id="CHEBI:57926"/>
        <dbReference type="ChEBI" id="CHEBI:73682"/>
        <dbReference type="EC" id="2.7.7.87"/>
    </reaction>
</comment>
<dbReference type="GO" id="GO:0006450">
    <property type="term" value="P:regulation of translational fidelity"/>
    <property type="evidence" value="ECO:0007669"/>
    <property type="project" value="TreeGrafter"/>
</dbReference>
<feature type="binding site" evidence="14">
    <location>
        <position position="114"/>
    </location>
    <ligand>
        <name>ATP</name>
        <dbReference type="ChEBI" id="CHEBI:30616"/>
    </ligand>
</feature>
<evidence type="ECO:0000256" key="14">
    <source>
        <dbReference type="PIRSR" id="PIRSR004930-1"/>
    </source>
</evidence>
<comment type="function">
    <text evidence="13">Required for the formation of a threonylcarbamoyl group on adenosine at position 37 (t(6)A37) in tRNAs that read codons beginning with adenine.</text>
</comment>
<keyword evidence="7 13" id="KW-0819">tRNA processing</keyword>